<evidence type="ECO:0000313" key="2">
    <source>
        <dbReference type="EMBL" id="CDF32722.1"/>
    </source>
</evidence>
<name>R7Q2A0_CHOCR</name>
<organism evidence="2 3">
    <name type="scientific">Chondrus crispus</name>
    <name type="common">Carrageen Irish moss</name>
    <name type="synonym">Polymorpha crispa</name>
    <dbReference type="NCBI Taxonomy" id="2769"/>
    <lineage>
        <taxon>Eukaryota</taxon>
        <taxon>Rhodophyta</taxon>
        <taxon>Florideophyceae</taxon>
        <taxon>Rhodymeniophycidae</taxon>
        <taxon>Gigartinales</taxon>
        <taxon>Gigartinaceae</taxon>
        <taxon>Chondrus</taxon>
    </lineage>
</organism>
<accession>R7Q2A0</accession>
<dbReference type="AlphaFoldDB" id="R7Q2A0"/>
<feature type="compositionally biased region" description="Basic and acidic residues" evidence="1">
    <location>
        <begin position="189"/>
        <end position="203"/>
    </location>
</feature>
<dbReference type="RefSeq" id="XP_005712493.1">
    <property type="nucleotide sequence ID" value="XM_005712436.1"/>
</dbReference>
<dbReference type="Proteomes" id="UP000012073">
    <property type="component" value="Unassembled WGS sequence"/>
</dbReference>
<evidence type="ECO:0000313" key="3">
    <source>
        <dbReference type="Proteomes" id="UP000012073"/>
    </source>
</evidence>
<keyword evidence="3" id="KW-1185">Reference proteome</keyword>
<feature type="region of interest" description="Disordered" evidence="1">
    <location>
        <begin position="186"/>
        <end position="211"/>
    </location>
</feature>
<protein>
    <submittedName>
        <fullName evidence="2">Uncharacterized protein</fullName>
    </submittedName>
</protein>
<dbReference type="GeneID" id="17320210"/>
<evidence type="ECO:0000256" key="1">
    <source>
        <dbReference type="SAM" id="MobiDB-lite"/>
    </source>
</evidence>
<sequence>MPERSSIKTLFKVVARAIINDPLKARVYNTARINIIIANQAAARAVLVAIIDLPATRLRNGEVHVIAREPEGLYDDIRGAKQYAEAVALIVRSDADDAAGNVALVAGDGEADADVVEEAVLVLLGVAAGEAGEASPAGDGAGEEVVPREAGLQARRAPARDADGLAGGHDAGLARAQDVLDVLSAAADGRADRGEQEQGEGGRHAGGGGGG</sequence>
<proteinExistence type="predicted"/>
<reference evidence="3" key="1">
    <citation type="journal article" date="2013" name="Proc. Natl. Acad. Sci. U.S.A.">
        <title>Genome structure and metabolic features in the red seaweed Chondrus crispus shed light on evolution of the Archaeplastida.</title>
        <authorList>
            <person name="Collen J."/>
            <person name="Porcel B."/>
            <person name="Carre W."/>
            <person name="Ball S.G."/>
            <person name="Chaparro C."/>
            <person name="Tonon T."/>
            <person name="Barbeyron T."/>
            <person name="Michel G."/>
            <person name="Noel B."/>
            <person name="Valentin K."/>
            <person name="Elias M."/>
            <person name="Artiguenave F."/>
            <person name="Arun A."/>
            <person name="Aury J.M."/>
            <person name="Barbosa-Neto J.F."/>
            <person name="Bothwell J.H."/>
            <person name="Bouget F.Y."/>
            <person name="Brillet L."/>
            <person name="Cabello-Hurtado F."/>
            <person name="Capella-Gutierrez S."/>
            <person name="Charrier B."/>
            <person name="Cladiere L."/>
            <person name="Cock J.M."/>
            <person name="Coelho S.M."/>
            <person name="Colleoni C."/>
            <person name="Czjzek M."/>
            <person name="Da Silva C."/>
            <person name="Delage L."/>
            <person name="Denoeud F."/>
            <person name="Deschamps P."/>
            <person name="Dittami S.M."/>
            <person name="Gabaldon T."/>
            <person name="Gachon C.M."/>
            <person name="Groisillier A."/>
            <person name="Herve C."/>
            <person name="Jabbari K."/>
            <person name="Katinka M."/>
            <person name="Kloareg B."/>
            <person name="Kowalczyk N."/>
            <person name="Labadie K."/>
            <person name="Leblanc C."/>
            <person name="Lopez P.J."/>
            <person name="McLachlan D.H."/>
            <person name="Meslet-Cladiere L."/>
            <person name="Moustafa A."/>
            <person name="Nehr Z."/>
            <person name="Nyvall Collen P."/>
            <person name="Panaud O."/>
            <person name="Partensky F."/>
            <person name="Poulain J."/>
            <person name="Rensing S.A."/>
            <person name="Rousvoal S."/>
            <person name="Samson G."/>
            <person name="Symeonidi A."/>
            <person name="Weissenbach J."/>
            <person name="Zambounis A."/>
            <person name="Wincker P."/>
            <person name="Boyen C."/>
        </authorList>
    </citation>
    <scope>NUCLEOTIDE SEQUENCE [LARGE SCALE GENOMIC DNA]</scope>
    <source>
        <strain evidence="3">cv. Stackhouse</strain>
    </source>
</reference>
<dbReference type="EMBL" id="HG001553">
    <property type="protein sequence ID" value="CDF32722.1"/>
    <property type="molecule type" value="Genomic_DNA"/>
</dbReference>
<feature type="region of interest" description="Disordered" evidence="1">
    <location>
        <begin position="132"/>
        <end position="170"/>
    </location>
</feature>
<gene>
    <name evidence="2" type="ORF">CHC_T00001588001</name>
</gene>
<dbReference type="Gramene" id="CDF32722">
    <property type="protein sequence ID" value="CDF32722"/>
    <property type="gene ID" value="CHC_T00001588001"/>
</dbReference>
<dbReference type="KEGG" id="ccp:CHC_T00001588001"/>